<dbReference type="AlphaFoldDB" id="A0A1S8DAK6"/>
<dbReference type="GO" id="GO:0003700">
    <property type="term" value="F:DNA-binding transcription factor activity"/>
    <property type="evidence" value="ECO:0007669"/>
    <property type="project" value="InterPro"/>
</dbReference>
<organism evidence="6 7">
    <name type="scientific">Roseomonas mucosa</name>
    <dbReference type="NCBI Taxonomy" id="207340"/>
    <lineage>
        <taxon>Bacteria</taxon>
        <taxon>Pseudomonadati</taxon>
        <taxon>Pseudomonadota</taxon>
        <taxon>Alphaproteobacteria</taxon>
        <taxon>Acetobacterales</taxon>
        <taxon>Roseomonadaceae</taxon>
        <taxon>Roseomonas</taxon>
    </lineage>
</organism>
<sequence>MALAGSKAASRHQRILALIGQRGYVSNEELAREFDVTVQTVRRDVNALAEEGRVARHHGGAGLASSTENIAYAERQVLNPQAKEAIARQAAAEIPDRSSLFVNIGTTTEALARALLGHRELRVITNNLNVAALLSSRTDFSVVVTGGTVRNRDGGIVGQTVSDMIAEFRVDFGILGISGIDEDGTLLDFDHDEIRAARAILRHSRQSFLLADHTKFARRPMVRLGSITEVSALFTDQPPPRPIQALLREHGVACHVAGRAPAAEAKPAPGR</sequence>
<reference evidence="6" key="1">
    <citation type="submission" date="2016-12" db="EMBL/GenBank/DDBJ databases">
        <title>Draft genome sequence of Roseomonas mucosa strain AU37, isolated from a peripheral intravenous catheter.</title>
        <authorList>
            <person name="Choudhury M.A."/>
            <person name="Sidjabat H.E."/>
            <person name="Wailan A.M."/>
            <person name="Zhang L."/>
            <person name="Marsh N.M."/>
            <person name="Rickard C.M."/>
            <person name="Davies M."/>
            <person name="Mcmillan D.J."/>
        </authorList>
    </citation>
    <scope>NUCLEOTIDE SEQUENCE [LARGE SCALE GENOMIC DNA]</scope>
    <source>
        <strain evidence="6">AU37</strain>
    </source>
</reference>
<evidence type="ECO:0000313" key="6">
    <source>
        <dbReference type="EMBL" id="ONH84949.1"/>
    </source>
</evidence>
<keyword evidence="2" id="KW-0805">Transcription regulation</keyword>
<dbReference type="OrthoDB" id="9814815at2"/>
<dbReference type="InterPro" id="IPR014036">
    <property type="entry name" value="DeoR-like_C"/>
</dbReference>
<keyword evidence="3" id="KW-0238">DNA-binding</keyword>
<dbReference type="SUPFAM" id="SSF46785">
    <property type="entry name" value="Winged helix' DNA-binding domain"/>
    <property type="match status" value="1"/>
</dbReference>
<evidence type="ECO:0000256" key="3">
    <source>
        <dbReference type="ARBA" id="ARBA00023125"/>
    </source>
</evidence>
<dbReference type="PRINTS" id="PR00037">
    <property type="entry name" value="HTHLACR"/>
</dbReference>
<dbReference type="Proteomes" id="UP000054844">
    <property type="component" value="Unassembled WGS sequence"/>
</dbReference>
<evidence type="ECO:0000256" key="2">
    <source>
        <dbReference type="ARBA" id="ARBA00023015"/>
    </source>
</evidence>
<dbReference type="InterPro" id="IPR036388">
    <property type="entry name" value="WH-like_DNA-bd_sf"/>
</dbReference>
<gene>
    <name evidence="6" type="ORF">APZ41_001790</name>
</gene>
<dbReference type="GO" id="GO:0003677">
    <property type="term" value="F:DNA binding"/>
    <property type="evidence" value="ECO:0007669"/>
    <property type="project" value="UniProtKB-KW"/>
</dbReference>
<dbReference type="InterPro" id="IPR001034">
    <property type="entry name" value="DeoR_HTH"/>
</dbReference>
<evidence type="ECO:0000256" key="1">
    <source>
        <dbReference type="ARBA" id="ARBA00022491"/>
    </source>
</evidence>
<proteinExistence type="predicted"/>
<dbReference type="InterPro" id="IPR037171">
    <property type="entry name" value="NagB/RpiA_transferase-like"/>
</dbReference>
<accession>A0A1S8DAK6</accession>
<keyword evidence="7" id="KW-1185">Reference proteome</keyword>
<dbReference type="Pfam" id="PF00455">
    <property type="entry name" value="DeoRC"/>
    <property type="match status" value="1"/>
</dbReference>
<dbReference type="InterPro" id="IPR018356">
    <property type="entry name" value="Tscrpt_reg_HTH_DeoR_CS"/>
</dbReference>
<evidence type="ECO:0000256" key="4">
    <source>
        <dbReference type="ARBA" id="ARBA00023163"/>
    </source>
</evidence>
<dbReference type="Gene3D" id="3.40.50.1360">
    <property type="match status" value="1"/>
</dbReference>
<dbReference type="SUPFAM" id="SSF100950">
    <property type="entry name" value="NagB/RpiA/CoA transferase-like"/>
    <property type="match status" value="1"/>
</dbReference>
<dbReference type="Gene3D" id="1.10.10.10">
    <property type="entry name" value="Winged helix-like DNA-binding domain superfamily/Winged helix DNA-binding domain"/>
    <property type="match status" value="1"/>
</dbReference>
<evidence type="ECO:0000259" key="5">
    <source>
        <dbReference type="PROSITE" id="PS51000"/>
    </source>
</evidence>
<dbReference type="InterPro" id="IPR036390">
    <property type="entry name" value="WH_DNA-bd_sf"/>
</dbReference>
<dbReference type="PANTHER" id="PTHR30363">
    <property type="entry name" value="HTH-TYPE TRANSCRIPTIONAL REGULATOR SRLR-RELATED"/>
    <property type="match status" value="1"/>
</dbReference>
<dbReference type="EMBL" id="LLWF02000002">
    <property type="protein sequence ID" value="ONH84949.1"/>
    <property type="molecule type" value="Genomic_DNA"/>
</dbReference>
<keyword evidence="1" id="KW-0678">Repressor</keyword>
<dbReference type="InterPro" id="IPR050313">
    <property type="entry name" value="Carb_Metab_HTH_regulators"/>
</dbReference>
<feature type="domain" description="HTH deoR-type" evidence="5">
    <location>
        <begin position="8"/>
        <end position="63"/>
    </location>
</feature>
<dbReference type="PROSITE" id="PS51000">
    <property type="entry name" value="HTH_DEOR_2"/>
    <property type="match status" value="1"/>
</dbReference>
<evidence type="ECO:0000313" key="7">
    <source>
        <dbReference type="Proteomes" id="UP000054844"/>
    </source>
</evidence>
<dbReference type="PROSITE" id="PS00894">
    <property type="entry name" value="HTH_DEOR_1"/>
    <property type="match status" value="1"/>
</dbReference>
<dbReference type="PANTHER" id="PTHR30363:SF4">
    <property type="entry name" value="GLYCEROL-3-PHOSPHATE REGULON REPRESSOR"/>
    <property type="match status" value="1"/>
</dbReference>
<dbReference type="Pfam" id="PF08220">
    <property type="entry name" value="HTH_DeoR"/>
    <property type="match status" value="1"/>
</dbReference>
<dbReference type="SMART" id="SM00420">
    <property type="entry name" value="HTH_DEOR"/>
    <property type="match status" value="1"/>
</dbReference>
<protein>
    <submittedName>
        <fullName evidence="6">DeoR family transcriptional regulator</fullName>
    </submittedName>
</protein>
<dbReference type="SMART" id="SM01134">
    <property type="entry name" value="DeoRC"/>
    <property type="match status" value="1"/>
</dbReference>
<comment type="caution">
    <text evidence="6">The sequence shown here is derived from an EMBL/GenBank/DDBJ whole genome shotgun (WGS) entry which is preliminary data.</text>
</comment>
<keyword evidence="4" id="KW-0804">Transcription</keyword>
<dbReference type="STRING" id="207340.APZ41_001790"/>
<name>A0A1S8DAK6_9PROT</name>